<reference evidence="1" key="1">
    <citation type="submission" date="2022-11" db="EMBL/GenBank/DDBJ databases">
        <authorList>
            <person name="Petersen C."/>
        </authorList>
    </citation>
    <scope>NUCLEOTIDE SEQUENCE</scope>
    <source>
        <strain evidence="1">IBT 30761</strain>
    </source>
</reference>
<name>A0A9W9JUM2_9EURO</name>
<reference evidence="1" key="2">
    <citation type="journal article" date="2023" name="IMA Fungus">
        <title>Comparative genomic study of the Penicillium genus elucidates a diverse pangenome and 15 lateral gene transfer events.</title>
        <authorList>
            <person name="Petersen C."/>
            <person name="Sorensen T."/>
            <person name="Nielsen M.R."/>
            <person name="Sondergaard T.E."/>
            <person name="Sorensen J.L."/>
            <person name="Fitzpatrick D.A."/>
            <person name="Frisvad J.C."/>
            <person name="Nielsen K.L."/>
        </authorList>
    </citation>
    <scope>NUCLEOTIDE SEQUENCE</scope>
    <source>
        <strain evidence="1">IBT 30761</strain>
    </source>
</reference>
<dbReference type="AlphaFoldDB" id="A0A9W9JUM2"/>
<dbReference type="Proteomes" id="UP001149074">
    <property type="component" value="Unassembled WGS sequence"/>
</dbReference>
<sequence length="290" mass="32679">MWIGGYSSLLRCTGGRDTAQREGNAPVDADLLESGLFQTSDFWDPYFREHKTLIPTNLMVEEVMSIFRLTRDPDEKPWMSPKVNDLEMDVMMLSAMSRIKDGITNGPTRALLCELIFNVWDTLLDRQMTRCALSLRQQLFIAVVPPSNDHNLHKIVAYADFVLDHPSLEQWDKCVILMKAESEGERKQTNADLLKFMGCVLSERQARGKEAAPVYGVGFDGLHFDFHQISLDRCWSTKTLEAAGGHSPEVLNLLGHIIMEAIIRPSSQTHDTDPEESARIDTCTVNLVAP</sequence>
<dbReference type="GO" id="GO:0004519">
    <property type="term" value="F:endonuclease activity"/>
    <property type="evidence" value="ECO:0007669"/>
    <property type="project" value="UniProtKB-KW"/>
</dbReference>
<keyword evidence="1" id="KW-0540">Nuclease</keyword>
<proteinExistence type="predicted"/>
<keyword evidence="1" id="KW-0378">Hydrolase</keyword>
<protein>
    <submittedName>
        <fullName evidence="1">Restriction endonuclease type I HsdR N-terminal</fullName>
    </submittedName>
</protein>
<comment type="caution">
    <text evidence="1">The sequence shown here is derived from an EMBL/GenBank/DDBJ whole genome shotgun (WGS) entry which is preliminary data.</text>
</comment>
<keyword evidence="1" id="KW-0255">Endonuclease</keyword>
<dbReference type="RefSeq" id="XP_056468602.1">
    <property type="nucleotide sequence ID" value="XM_056623614.1"/>
</dbReference>
<evidence type="ECO:0000313" key="2">
    <source>
        <dbReference type="Proteomes" id="UP001149074"/>
    </source>
</evidence>
<organism evidence="1 2">
    <name type="scientific">Penicillium argentinense</name>
    <dbReference type="NCBI Taxonomy" id="1131581"/>
    <lineage>
        <taxon>Eukaryota</taxon>
        <taxon>Fungi</taxon>
        <taxon>Dikarya</taxon>
        <taxon>Ascomycota</taxon>
        <taxon>Pezizomycotina</taxon>
        <taxon>Eurotiomycetes</taxon>
        <taxon>Eurotiomycetidae</taxon>
        <taxon>Eurotiales</taxon>
        <taxon>Aspergillaceae</taxon>
        <taxon>Penicillium</taxon>
    </lineage>
</organism>
<evidence type="ECO:0000313" key="1">
    <source>
        <dbReference type="EMBL" id="KAJ5082080.1"/>
    </source>
</evidence>
<gene>
    <name evidence="1" type="ORF">N7532_011123</name>
</gene>
<dbReference type="EMBL" id="JAPQKI010000011">
    <property type="protein sequence ID" value="KAJ5082080.1"/>
    <property type="molecule type" value="Genomic_DNA"/>
</dbReference>
<accession>A0A9W9JUM2</accession>
<keyword evidence="2" id="KW-1185">Reference proteome</keyword>
<dbReference type="GeneID" id="81362593"/>